<dbReference type="GO" id="GO:0008775">
    <property type="term" value="F:acetate CoA-transferase activity"/>
    <property type="evidence" value="ECO:0007669"/>
    <property type="project" value="UniProtKB-EC"/>
</dbReference>
<dbReference type="PANTHER" id="PTHR13707">
    <property type="entry name" value="KETOACID-COENZYME A TRANSFERASE"/>
    <property type="match status" value="1"/>
</dbReference>
<name>A0A0S2W629_9FIRM</name>
<dbReference type="eggNOG" id="COG1788">
    <property type="taxonomic scope" value="Bacteria"/>
</dbReference>
<dbReference type="SMART" id="SM00882">
    <property type="entry name" value="CoA_trans"/>
    <property type="match status" value="1"/>
</dbReference>
<dbReference type="KEGG" id="ibu:IB211_02422c"/>
<evidence type="ECO:0000313" key="2">
    <source>
        <dbReference type="EMBL" id="ALP94813.1"/>
    </source>
</evidence>
<dbReference type="AlphaFoldDB" id="A0A0S2W629"/>
<dbReference type="InterPro" id="IPR037171">
    <property type="entry name" value="NagB/RpiA_transferase-like"/>
</dbReference>
<reference evidence="2 3" key="1">
    <citation type="journal article" date="2015" name="Nat. Commun.">
        <title>Production of butyrate from lysine and the Amadori product fructoselysine by a human gut commensal.</title>
        <authorList>
            <person name="Bui T.P."/>
            <person name="Ritari J."/>
            <person name="Boeren S."/>
            <person name="de Waard P."/>
            <person name="Plugge C.M."/>
            <person name="de Vos W.M."/>
        </authorList>
    </citation>
    <scope>NUCLEOTIDE SEQUENCE [LARGE SCALE GENOMIC DNA]</scope>
    <source>
        <strain evidence="2 3">AF211</strain>
    </source>
</reference>
<dbReference type="NCBIfam" id="TIGR02429">
    <property type="entry name" value="pcaI_scoA_fam"/>
    <property type="match status" value="1"/>
</dbReference>
<gene>
    <name evidence="2" type="ORF">IB211_02422c</name>
</gene>
<dbReference type="RefSeq" id="WP_058118165.1">
    <property type="nucleotide sequence ID" value="NZ_CP011307.1"/>
</dbReference>
<dbReference type="Pfam" id="PF01144">
    <property type="entry name" value="CoA_trans"/>
    <property type="match status" value="1"/>
</dbReference>
<dbReference type="EC" id="2.8.3.8" evidence="2"/>
<dbReference type="STRING" id="1297617.IB211_02422c"/>
<dbReference type="InterPro" id="IPR004165">
    <property type="entry name" value="CoA_trans_fam_I"/>
</dbReference>
<reference evidence="3" key="2">
    <citation type="submission" date="2015-04" db="EMBL/GenBank/DDBJ databases">
        <title>A butyrogenic pathway from the amino acid lysine in a human gut commensal.</title>
        <authorList>
            <person name="de Vos W.M."/>
            <person name="Bui N.T.P."/>
            <person name="Plugge C.M."/>
            <person name="Ritari J."/>
        </authorList>
    </citation>
    <scope>NUCLEOTIDE SEQUENCE [LARGE SCALE GENOMIC DNA]</scope>
    <source>
        <strain evidence="3">AF211</strain>
    </source>
</reference>
<dbReference type="InterPro" id="IPR012792">
    <property type="entry name" value="3-oxoacid_CoA-transf_A"/>
</dbReference>
<keyword evidence="1 2" id="KW-0808">Transferase</keyword>
<evidence type="ECO:0000256" key="1">
    <source>
        <dbReference type="ARBA" id="ARBA00022679"/>
    </source>
</evidence>
<dbReference type="EMBL" id="CP011307">
    <property type="protein sequence ID" value="ALP94813.1"/>
    <property type="molecule type" value="Genomic_DNA"/>
</dbReference>
<dbReference type="Proteomes" id="UP000064844">
    <property type="component" value="Chromosome"/>
</dbReference>
<proteinExistence type="predicted"/>
<accession>A0A0S2W629</accession>
<dbReference type="PANTHER" id="PTHR13707:SF60">
    <property type="entry name" value="ACETATE COA-TRANSFERASE SUBUNIT ALPHA"/>
    <property type="match status" value="1"/>
</dbReference>
<sequence>MELSKVRAREEIIAKFHDGQIIAIGGQTGQYMPERLIQCVLDSGARHLTIYSIDTSDPGTGVGRLIRAGVVDRIITTHVGTNPETNAQIQAGTLRAEFSPMGSFIERIRCGGLGLGGVLTKTGLGTVVEDTKQTVEVNGERYLLEPALRADVALTRCRQADPLGNLVYRGSTGHASHPVVATCGDLSIVECDHFCDLGEIGPDEVGVPGMFVDMILV</sequence>
<protein>
    <submittedName>
        <fullName evidence="2">Acetyl-CoA:acetoacetyl-CoA transferase, alpha subunit</fullName>
        <ecNumber evidence="2">2.8.3.8</ecNumber>
    </submittedName>
</protein>
<keyword evidence="3" id="KW-1185">Reference proteome</keyword>
<dbReference type="SUPFAM" id="SSF100950">
    <property type="entry name" value="NagB/RpiA/CoA transferase-like"/>
    <property type="match status" value="1"/>
</dbReference>
<evidence type="ECO:0000313" key="3">
    <source>
        <dbReference type="Proteomes" id="UP000064844"/>
    </source>
</evidence>
<dbReference type="Gene3D" id="3.40.1080.10">
    <property type="entry name" value="Glutaconate Coenzyme A-transferase"/>
    <property type="match status" value="1"/>
</dbReference>
<organism evidence="2 3">
    <name type="scientific">Intestinimonas butyriciproducens</name>
    <dbReference type="NCBI Taxonomy" id="1297617"/>
    <lineage>
        <taxon>Bacteria</taxon>
        <taxon>Bacillati</taxon>
        <taxon>Bacillota</taxon>
        <taxon>Clostridia</taxon>
        <taxon>Eubacteriales</taxon>
        <taxon>Intestinimonas</taxon>
    </lineage>
</organism>